<organism evidence="1 2">
    <name type="scientific">Bradyrhizobium diazoefficiens</name>
    <dbReference type="NCBI Taxonomy" id="1355477"/>
    <lineage>
        <taxon>Bacteria</taxon>
        <taxon>Pseudomonadati</taxon>
        <taxon>Pseudomonadota</taxon>
        <taxon>Alphaproteobacteria</taxon>
        <taxon>Hyphomicrobiales</taxon>
        <taxon>Nitrobacteraceae</taxon>
        <taxon>Bradyrhizobium</taxon>
    </lineage>
</organism>
<accession>A0A0E3VWH1</accession>
<name>A0A0E3VWH1_9BRAD</name>
<proteinExistence type="predicted"/>
<reference evidence="1 2" key="1">
    <citation type="submission" date="2014-11" db="EMBL/GenBank/DDBJ databases">
        <title>Symbiosis island explosion on the genome of extra-slow-growing strains of soybean bradyrhizobia with massive insertion sequences.</title>
        <authorList>
            <person name="Iida T."/>
            <person name="Minamisawa K."/>
        </authorList>
    </citation>
    <scope>NUCLEOTIDE SEQUENCE [LARGE SCALE GENOMIC DNA]</scope>
    <source>
        <strain evidence="1 2">NK6</strain>
    </source>
</reference>
<gene>
    <name evidence="1" type="ORF">NK6_7749</name>
</gene>
<protein>
    <submittedName>
        <fullName evidence="1">Uncharacterized protein</fullName>
    </submittedName>
</protein>
<evidence type="ECO:0000313" key="1">
    <source>
        <dbReference type="EMBL" id="BAR60900.1"/>
    </source>
</evidence>
<dbReference type="AlphaFoldDB" id="A0A0E3VWH1"/>
<dbReference type="EMBL" id="AP014685">
    <property type="protein sequence ID" value="BAR60900.1"/>
    <property type="molecule type" value="Genomic_DNA"/>
</dbReference>
<evidence type="ECO:0000313" key="2">
    <source>
        <dbReference type="Proteomes" id="UP000063308"/>
    </source>
</evidence>
<sequence>MRADEFRRAMAKIIDVRFEIAHLAPDRIEKSARFEL</sequence>
<dbReference type="Proteomes" id="UP000063308">
    <property type="component" value="Chromosome"/>
</dbReference>